<feature type="compositionally biased region" description="Basic and acidic residues" evidence="1">
    <location>
        <begin position="209"/>
        <end position="221"/>
    </location>
</feature>
<evidence type="ECO:0000313" key="2">
    <source>
        <dbReference type="EMBL" id="WVY90833.1"/>
    </source>
</evidence>
<gene>
    <name evidence="2" type="ORF">V8G54_036347</name>
</gene>
<evidence type="ECO:0000256" key="1">
    <source>
        <dbReference type="SAM" id="MobiDB-lite"/>
    </source>
</evidence>
<dbReference type="Proteomes" id="UP001374535">
    <property type="component" value="Chromosome 11"/>
</dbReference>
<name>A0AAQ3MHH6_VIGMU</name>
<accession>A0AAQ3MHH6</accession>
<keyword evidence="3" id="KW-1185">Reference proteome</keyword>
<proteinExistence type="predicted"/>
<dbReference type="AlphaFoldDB" id="A0AAQ3MHH6"/>
<feature type="region of interest" description="Disordered" evidence="1">
    <location>
        <begin position="196"/>
        <end position="236"/>
    </location>
</feature>
<protein>
    <submittedName>
        <fullName evidence="2">Uncharacterized protein</fullName>
    </submittedName>
</protein>
<dbReference type="EMBL" id="CP144690">
    <property type="protein sequence ID" value="WVY90833.1"/>
    <property type="molecule type" value="Genomic_DNA"/>
</dbReference>
<sequence>MPAGVGIVAEVERPGWKVPGSGLSGGDAVRKFGDFGLRGKGKAAEVHSENAAGVAGLGGAAEGKWRGCLGRGEGAIGVEVGVVAEAVLVACCWESKIGDARFAERVGAGDDVERGGERRVKGRRWGSFVVALNPRELATGVPMGRLTTRAIEYLNGHFTLYEAEERLLSFGFVLRGFPAERGSDLRWKENETESCLAEEEAENNNNTAKRSEKSETGEHRAMVFGFPMESAELGSK</sequence>
<reference evidence="2 3" key="1">
    <citation type="journal article" date="2023" name="Life. Sci Alliance">
        <title>Evolutionary insights into 3D genome organization and epigenetic landscape of Vigna mungo.</title>
        <authorList>
            <person name="Junaid A."/>
            <person name="Singh B."/>
            <person name="Bhatia S."/>
        </authorList>
    </citation>
    <scope>NUCLEOTIDE SEQUENCE [LARGE SCALE GENOMIC DNA]</scope>
    <source>
        <strain evidence="2">Urdbean</strain>
    </source>
</reference>
<evidence type="ECO:0000313" key="3">
    <source>
        <dbReference type="Proteomes" id="UP001374535"/>
    </source>
</evidence>
<organism evidence="2 3">
    <name type="scientific">Vigna mungo</name>
    <name type="common">Black gram</name>
    <name type="synonym">Phaseolus mungo</name>
    <dbReference type="NCBI Taxonomy" id="3915"/>
    <lineage>
        <taxon>Eukaryota</taxon>
        <taxon>Viridiplantae</taxon>
        <taxon>Streptophyta</taxon>
        <taxon>Embryophyta</taxon>
        <taxon>Tracheophyta</taxon>
        <taxon>Spermatophyta</taxon>
        <taxon>Magnoliopsida</taxon>
        <taxon>eudicotyledons</taxon>
        <taxon>Gunneridae</taxon>
        <taxon>Pentapetalae</taxon>
        <taxon>rosids</taxon>
        <taxon>fabids</taxon>
        <taxon>Fabales</taxon>
        <taxon>Fabaceae</taxon>
        <taxon>Papilionoideae</taxon>
        <taxon>50 kb inversion clade</taxon>
        <taxon>NPAAA clade</taxon>
        <taxon>indigoferoid/millettioid clade</taxon>
        <taxon>Phaseoleae</taxon>
        <taxon>Vigna</taxon>
    </lineage>
</organism>